<evidence type="ECO:0000256" key="3">
    <source>
        <dbReference type="ARBA" id="ARBA00023163"/>
    </source>
</evidence>
<feature type="transmembrane region" description="Helical" evidence="4">
    <location>
        <begin position="151"/>
        <end position="172"/>
    </location>
</feature>
<feature type="domain" description="HTH araC/xylS-type" evidence="5">
    <location>
        <begin position="234"/>
        <end position="338"/>
    </location>
</feature>
<gene>
    <name evidence="6" type="ORF">HQR01_10460</name>
</gene>
<dbReference type="RefSeq" id="WP_173214818.1">
    <property type="nucleotide sequence ID" value="NZ_CP053921.1"/>
</dbReference>
<evidence type="ECO:0000256" key="4">
    <source>
        <dbReference type="SAM" id="Phobius"/>
    </source>
</evidence>
<dbReference type="AlphaFoldDB" id="A0A7D3XBP0"/>
<dbReference type="Proteomes" id="UP000504693">
    <property type="component" value="Chromosome"/>
</dbReference>
<feature type="transmembrane region" description="Helical" evidence="4">
    <location>
        <begin position="184"/>
        <end position="202"/>
    </location>
</feature>
<dbReference type="InterPro" id="IPR018062">
    <property type="entry name" value="HTH_AraC-typ_CS"/>
</dbReference>
<evidence type="ECO:0000313" key="6">
    <source>
        <dbReference type="EMBL" id="QKG71750.1"/>
    </source>
</evidence>
<feature type="transmembrane region" description="Helical" evidence="4">
    <location>
        <begin position="7"/>
        <end position="26"/>
    </location>
</feature>
<dbReference type="PROSITE" id="PS01124">
    <property type="entry name" value="HTH_ARAC_FAMILY_2"/>
    <property type="match status" value="1"/>
</dbReference>
<reference evidence="6 7" key="1">
    <citation type="submission" date="2020-05" db="EMBL/GenBank/DDBJ databases">
        <title>Erythrobacter mangrovi sp. nov., isolated from rhizosphere soil of mangrove plant (Kandelia candel).</title>
        <authorList>
            <person name="Ye Y.H."/>
        </authorList>
    </citation>
    <scope>NUCLEOTIDE SEQUENCE [LARGE SCALE GENOMIC DNA]</scope>
    <source>
        <strain evidence="6 7">EB310</strain>
    </source>
</reference>
<feature type="transmembrane region" description="Helical" evidence="4">
    <location>
        <begin position="92"/>
        <end position="110"/>
    </location>
</feature>
<dbReference type="PANTHER" id="PTHR43280:SF29">
    <property type="entry name" value="ARAC-FAMILY TRANSCRIPTIONAL REGULATOR"/>
    <property type="match status" value="1"/>
</dbReference>
<dbReference type="GO" id="GO:0003700">
    <property type="term" value="F:DNA-binding transcription factor activity"/>
    <property type="evidence" value="ECO:0007669"/>
    <property type="project" value="InterPro"/>
</dbReference>
<dbReference type="PANTHER" id="PTHR43280">
    <property type="entry name" value="ARAC-FAMILY TRANSCRIPTIONAL REGULATOR"/>
    <property type="match status" value="1"/>
</dbReference>
<keyword evidence="4" id="KW-0812">Transmembrane</keyword>
<evidence type="ECO:0000313" key="7">
    <source>
        <dbReference type="Proteomes" id="UP000504693"/>
    </source>
</evidence>
<sequence>MALGWEIVLRLVTIGANLLLLVLILGGNVRKPIRIAFSGLLIGSTCYQLNSAPQFGLSRDIRLWIDIFSVFTPFWTWLFARLLFEREPSPRLVALFAAALLASWFFAFFLPQTDPLGFVAIHVLSLVLLADLLFTAWSGREDDLIERRRTFRLWLPVLLAVQASGILVYELIFGTDSPLPVVTLLNSLSILAVTVFAGSVLLQTDPELLVETVREPRSERSADQLSPSEIVLKERLEQAMAEGFWRTEGLTIATLAARLDTPEHRLRALINRRLGYRNFSAFLNTQRIAEAKAILADRDRVDLPVLTIAMDLGYNSLPTFNRAFRELTGQTPTDFRRLAIGQN</sequence>
<accession>A0A7D3XBP0</accession>
<dbReference type="KEGG" id="emv:HQR01_10460"/>
<dbReference type="InterPro" id="IPR009057">
    <property type="entry name" value="Homeodomain-like_sf"/>
</dbReference>
<keyword evidence="3" id="KW-0804">Transcription</keyword>
<dbReference type="Gene3D" id="1.10.10.60">
    <property type="entry name" value="Homeodomain-like"/>
    <property type="match status" value="1"/>
</dbReference>
<feature type="transmembrane region" description="Helical" evidence="4">
    <location>
        <begin position="116"/>
        <end position="139"/>
    </location>
</feature>
<evidence type="ECO:0000256" key="1">
    <source>
        <dbReference type="ARBA" id="ARBA00023015"/>
    </source>
</evidence>
<dbReference type="Pfam" id="PF12833">
    <property type="entry name" value="HTH_18"/>
    <property type="match status" value="1"/>
</dbReference>
<keyword evidence="2" id="KW-0238">DNA-binding</keyword>
<dbReference type="SUPFAM" id="SSF46689">
    <property type="entry name" value="Homeodomain-like"/>
    <property type="match status" value="1"/>
</dbReference>
<keyword evidence="4" id="KW-1133">Transmembrane helix</keyword>
<dbReference type="InterPro" id="IPR018060">
    <property type="entry name" value="HTH_AraC"/>
</dbReference>
<dbReference type="PROSITE" id="PS00041">
    <property type="entry name" value="HTH_ARAC_FAMILY_1"/>
    <property type="match status" value="1"/>
</dbReference>
<dbReference type="PRINTS" id="PR00032">
    <property type="entry name" value="HTHARAC"/>
</dbReference>
<feature type="transmembrane region" description="Helical" evidence="4">
    <location>
        <begin position="62"/>
        <end position="80"/>
    </location>
</feature>
<keyword evidence="1" id="KW-0805">Transcription regulation</keyword>
<organism evidence="6 7">
    <name type="scientific">Erythrobacter mangrovi</name>
    <dbReference type="NCBI Taxonomy" id="2739433"/>
    <lineage>
        <taxon>Bacteria</taxon>
        <taxon>Pseudomonadati</taxon>
        <taxon>Pseudomonadota</taxon>
        <taxon>Alphaproteobacteria</taxon>
        <taxon>Sphingomonadales</taxon>
        <taxon>Erythrobacteraceae</taxon>
        <taxon>Erythrobacter/Porphyrobacter group</taxon>
        <taxon>Erythrobacter</taxon>
    </lineage>
</organism>
<protein>
    <submittedName>
        <fullName evidence="6">Helix-turn-helix domain-containing protein</fullName>
    </submittedName>
</protein>
<proteinExistence type="predicted"/>
<name>A0A7D3XBP0_9SPHN</name>
<evidence type="ECO:0000256" key="2">
    <source>
        <dbReference type="ARBA" id="ARBA00023125"/>
    </source>
</evidence>
<dbReference type="InterPro" id="IPR020449">
    <property type="entry name" value="Tscrpt_reg_AraC-type_HTH"/>
</dbReference>
<keyword evidence="4" id="KW-0472">Membrane</keyword>
<dbReference type="SMART" id="SM00342">
    <property type="entry name" value="HTH_ARAC"/>
    <property type="match status" value="1"/>
</dbReference>
<keyword evidence="7" id="KW-1185">Reference proteome</keyword>
<dbReference type="EMBL" id="CP053921">
    <property type="protein sequence ID" value="QKG71750.1"/>
    <property type="molecule type" value="Genomic_DNA"/>
</dbReference>
<evidence type="ECO:0000259" key="5">
    <source>
        <dbReference type="PROSITE" id="PS01124"/>
    </source>
</evidence>
<dbReference type="GO" id="GO:0043565">
    <property type="term" value="F:sequence-specific DNA binding"/>
    <property type="evidence" value="ECO:0007669"/>
    <property type="project" value="InterPro"/>
</dbReference>